<evidence type="ECO:0000313" key="4">
    <source>
        <dbReference type="Proteomes" id="UP001345013"/>
    </source>
</evidence>
<feature type="region of interest" description="Disordered" evidence="1">
    <location>
        <begin position="199"/>
        <end position="219"/>
    </location>
</feature>
<gene>
    <name evidence="3" type="ORF">LTR24_004693</name>
</gene>
<protein>
    <recommendedName>
        <fullName evidence="2">NTF2-like domain-containing protein</fullName>
    </recommendedName>
</protein>
<reference evidence="3 4" key="1">
    <citation type="submission" date="2023-08" db="EMBL/GenBank/DDBJ databases">
        <title>Black Yeasts Isolated from many extreme environments.</title>
        <authorList>
            <person name="Coleine C."/>
            <person name="Stajich J.E."/>
            <person name="Selbmann L."/>
        </authorList>
    </citation>
    <scope>NUCLEOTIDE SEQUENCE [LARGE SCALE GENOMIC DNA]</scope>
    <source>
        <strain evidence="3 4">CCFEE 5885</strain>
    </source>
</reference>
<accession>A0ABR0KBA3</accession>
<dbReference type="Proteomes" id="UP001345013">
    <property type="component" value="Unassembled WGS sequence"/>
</dbReference>
<name>A0ABR0KBA3_9EURO</name>
<evidence type="ECO:0000313" key="3">
    <source>
        <dbReference type="EMBL" id="KAK5093033.1"/>
    </source>
</evidence>
<dbReference type="Pfam" id="PF26534">
    <property type="entry name" value="NTF2_7"/>
    <property type="match status" value="1"/>
</dbReference>
<evidence type="ECO:0000259" key="2">
    <source>
        <dbReference type="Pfam" id="PF26534"/>
    </source>
</evidence>
<dbReference type="InterPro" id="IPR058645">
    <property type="entry name" value="NTF2-like_dom_7"/>
</dbReference>
<feature type="domain" description="NTF2-like" evidence="2">
    <location>
        <begin position="224"/>
        <end position="368"/>
    </location>
</feature>
<organism evidence="3 4">
    <name type="scientific">Lithohypha guttulata</name>
    <dbReference type="NCBI Taxonomy" id="1690604"/>
    <lineage>
        <taxon>Eukaryota</taxon>
        <taxon>Fungi</taxon>
        <taxon>Dikarya</taxon>
        <taxon>Ascomycota</taxon>
        <taxon>Pezizomycotina</taxon>
        <taxon>Eurotiomycetes</taxon>
        <taxon>Chaetothyriomycetidae</taxon>
        <taxon>Chaetothyriales</taxon>
        <taxon>Trichomeriaceae</taxon>
        <taxon>Lithohypha</taxon>
    </lineage>
</organism>
<proteinExistence type="predicted"/>
<keyword evidence="4" id="KW-1185">Reference proteome</keyword>
<evidence type="ECO:0000256" key="1">
    <source>
        <dbReference type="SAM" id="MobiDB-lite"/>
    </source>
</evidence>
<comment type="caution">
    <text evidence="3">The sequence shown here is derived from an EMBL/GenBank/DDBJ whole genome shotgun (WGS) entry which is preliminary data.</text>
</comment>
<sequence length="385" mass="39646">MPSIYRSAAALAFAGAAFANPIKQGDDSCLAAVTGKAALGDDNLRKEHCSSFAKTIVTPSAVTVTTTITGAPGASVTEWSNYKRDVTVCPNEVPNYASACNEAGYKSACSAFGVHGADTTFTIPATTSTKTVYVGKGGNGGNNGVCTSTSTVFATQTAGNGGNNGKGDHDNGKGGNGGVSTVTSTVTKTAAQATVTVTATAGNGNGNNGKGDDGKGNGNGNGQKCLTDAKAKEFTDAFADLLEHTSYTGTQGAPGSGYHKDVSAKYLAEDFQDYSDSINWMAGIPLGSVTFASRAAFDYGQGVMQPELAVKTLMVSHSCKEITWKWQATTQSKASVMGINHMILNDDLSQIKTNYAEFNNAAWLYSFGLQCKVPTSSANTTTPAH</sequence>
<feature type="region of interest" description="Disordered" evidence="1">
    <location>
        <begin position="157"/>
        <end position="177"/>
    </location>
</feature>
<dbReference type="EMBL" id="JAVRRG010000049">
    <property type="protein sequence ID" value="KAK5093033.1"/>
    <property type="molecule type" value="Genomic_DNA"/>
</dbReference>